<reference evidence="3 4" key="1">
    <citation type="submission" date="2018-07" db="EMBL/GenBank/DDBJ databases">
        <title>Complete genome sequence of Spiroplasma alleghenense PLHS-1 (ATCC 51752).</title>
        <authorList>
            <person name="Chou L."/>
            <person name="Lee T.-Y."/>
            <person name="Tsai Y.-M."/>
            <person name="Kuo C.-H."/>
        </authorList>
    </citation>
    <scope>NUCLEOTIDE SEQUENCE [LARGE SCALE GENOMIC DNA]</scope>
    <source>
        <strain evidence="3 4">PLHS-1</strain>
    </source>
</reference>
<dbReference type="OrthoDB" id="389620at2"/>
<keyword evidence="4" id="KW-1185">Reference proteome</keyword>
<dbReference type="RefSeq" id="WP_115558155.1">
    <property type="nucleotide sequence ID" value="NZ_CP031376.1"/>
</dbReference>
<keyword evidence="2" id="KW-1133">Transmembrane helix</keyword>
<dbReference type="KEGG" id="salx:SALLE_v1c05760"/>
<feature type="transmembrane region" description="Helical" evidence="2">
    <location>
        <begin position="122"/>
        <end position="146"/>
    </location>
</feature>
<feature type="transmembrane region" description="Helical" evidence="2">
    <location>
        <begin position="24"/>
        <end position="45"/>
    </location>
</feature>
<dbReference type="EMBL" id="CP031376">
    <property type="protein sequence ID" value="AXK51248.1"/>
    <property type="molecule type" value="Genomic_DNA"/>
</dbReference>
<keyword evidence="1" id="KW-0175">Coiled coil</keyword>
<feature type="transmembrane region" description="Helical" evidence="2">
    <location>
        <begin position="65"/>
        <end position="87"/>
    </location>
</feature>
<keyword evidence="2" id="KW-0812">Transmembrane</keyword>
<dbReference type="AlphaFoldDB" id="A0A345Z3R9"/>
<protein>
    <recommendedName>
        <fullName evidence="5">Transmembrane protein</fullName>
    </recommendedName>
</protein>
<dbReference type="NCBIfam" id="NF046003">
    <property type="entry name" value="DxFTY_mem_plasm"/>
    <property type="match status" value="1"/>
</dbReference>
<keyword evidence="2" id="KW-0472">Membrane</keyword>
<feature type="coiled-coil region" evidence="1">
    <location>
        <begin position="182"/>
        <end position="220"/>
    </location>
</feature>
<accession>A0A345Z3R9</accession>
<organism evidence="3 4">
    <name type="scientific">Spiroplasma alleghenense</name>
    <dbReference type="NCBI Taxonomy" id="216931"/>
    <lineage>
        <taxon>Bacteria</taxon>
        <taxon>Bacillati</taxon>
        <taxon>Mycoplasmatota</taxon>
        <taxon>Mollicutes</taxon>
        <taxon>Entomoplasmatales</taxon>
        <taxon>Spiroplasmataceae</taxon>
        <taxon>Spiroplasma</taxon>
    </lineage>
</organism>
<evidence type="ECO:0008006" key="5">
    <source>
        <dbReference type="Google" id="ProtNLM"/>
    </source>
</evidence>
<evidence type="ECO:0000313" key="4">
    <source>
        <dbReference type="Proteomes" id="UP000254792"/>
    </source>
</evidence>
<proteinExistence type="predicted"/>
<evidence type="ECO:0000256" key="2">
    <source>
        <dbReference type="SAM" id="Phobius"/>
    </source>
</evidence>
<sequence length="241" mass="28403">MNEKDEKIKEGKSKNEFNAQRTPFWISFGWLWIEAIIPAFLIWFLMGKDFSFSFFKDLAEPKELWVVLACLLVIAWSIFSTMLFFYLNWHESDNFTFAFITSMVMTSFIYNGLWLGNSPSGIVLKAFLGVFILIGSGILGAMLTALMRNQDNKRQEDLKVMYQAFKNNETIPEKKLLKIRRYEDKVKKNQEREAELAAFRKELQRKISDELNEREKSKINYQEKVSKELDSKEINQSKKKK</sequence>
<dbReference type="Proteomes" id="UP000254792">
    <property type="component" value="Chromosome"/>
</dbReference>
<gene>
    <name evidence="3" type="ORF">SALLE_v1c05760</name>
</gene>
<evidence type="ECO:0000256" key="1">
    <source>
        <dbReference type="SAM" id="Coils"/>
    </source>
</evidence>
<evidence type="ECO:0000313" key="3">
    <source>
        <dbReference type="EMBL" id="AXK51248.1"/>
    </source>
</evidence>
<name>A0A345Z3R9_9MOLU</name>
<feature type="transmembrane region" description="Helical" evidence="2">
    <location>
        <begin position="94"/>
        <end position="116"/>
    </location>
</feature>